<reference evidence="1 2" key="1">
    <citation type="journal article" date="2010" name="Nature">
        <title>Genome sequence of the palaeopolyploid soybean.</title>
        <authorList>
            <person name="Schmutz J."/>
            <person name="Cannon S.B."/>
            <person name="Schlueter J."/>
            <person name="Ma J."/>
            <person name="Mitros T."/>
            <person name="Nelson W."/>
            <person name="Hyten D.L."/>
            <person name="Song Q."/>
            <person name="Thelen J.J."/>
            <person name="Cheng J."/>
            <person name="Xu D."/>
            <person name="Hellsten U."/>
            <person name="May G.D."/>
            <person name="Yu Y."/>
            <person name="Sakurai T."/>
            <person name="Umezawa T."/>
            <person name="Bhattacharyya M.K."/>
            <person name="Sandhu D."/>
            <person name="Valliyodan B."/>
            <person name="Lindquist E."/>
            <person name="Peto M."/>
            <person name="Grant D."/>
            <person name="Shu S."/>
            <person name="Goodstein D."/>
            <person name="Barry K."/>
            <person name="Futrell-Griggs M."/>
            <person name="Abernathy B."/>
            <person name="Du J."/>
            <person name="Tian Z."/>
            <person name="Zhu L."/>
            <person name="Gill N."/>
            <person name="Joshi T."/>
            <person name="Libault M."/>
            <person name="Sethuraman A."/>
            <person name="Zhang X.-C."/>
            <person name="Shinozaki K."/>
            <person name="Nguyen H.T."/>
            <person name="Wing R.A."/>
            <person name="Cregan P."/>
            <person name="Specht J."/>
            <person name="Grimwood J."/>
            <person name="Rokhsar D."/>
            <person name="Stacey G."/>
            <person name="Shoemaker R.C."/>
            <person name="Jackson S.A."/>
        </authorList>
    </citation>
    <scope>NUCLEOTIDE SEQUENCE</scope>
    <source>
        <strain evidence="2">cv. Williams 82</strain>
        <tissue evidence="1">Callus</tissue>
    </source>
</reference>
<dbReference type="EnsemblPlants" id="KRH67073">
    <property type="protein sequence ID" value="KRH67073"/>
    <property type="gene ID" value="GLYMA_03G145100"/>
</dbReference>
<protein>
    <submittedName>
        <fullName evidence="1 2">Uncharacterized protein</fullName>
    </submittedName>
</protein>
<keyword evidence="3" id="KW-1185">Reference proteome</keyword>
<evidence type="ECO:0000313" key="2">
    <source>
        <dbReference type="EnsemblPlants" id="KRH67073"/>
    </source>
</evidence>
<evidence type="ECO:0000313" key="3">
    <source>
        <dbReference type="Proteomes" id="UP000008827"/>
    </source>
</evidence>
<proteinExistence type="predicted"/>
<evidence type="ECO:0000313" key="1">
    <source>
        <dbReference type="EMBL" id="KRH67073.1"/>
    </source>
</evidence>
<gene>
    <name evidence="1" type="ORF">GLYMA_03G145100</name>
</gene>
<sequence>MFYVYNSNADCKTSLSLSSVTATTYQFDMVGPQEQLRNSQVMMTIGLTCPV</sequence>
<organism evidence="1">
    <name type="scientific">Glycine max</name>
    <name type="common">Soybean</name>
    <name type="synonym">Glycine hispida</name>
    <dbReference type="NCBI Taxonomy" id="3847"/>
    <lineage>
        <taxon>Eukaryota</taxon>
        <taxon>Viridiplantae</taxon>
        <taxon>Streptophyta</taxon>
        <taxon>Embryophyta</taxon>
        <taxon>Tracheophyta</taxon>
        <taxon>Spermatophyta</taxon>
        <taxon>Magnoliopsida</taxon>
        <taxon>eudicotyledons</taxon>
        <taxon>Gunneridae</taxon>
        <taxon>Pentapetalae</taxon>
        <taxon>rosids</taxon>
        <taxon>fabids</taxon>
        <taxon>Fabales</taxon>
        <taxon>Fabaceae</taxon>
        <taxon>Papilionoideae</taxon>
        <taxon>50 kb inversion clade</taxon>
        <taxon>NPAAA clade</taxon>
        <taxon>indigoferoid/millettioid clade</taxon>
        <taxon>Phaseoleae</taxon>
        <taxon>Glycine</taxon>
        <taxon>Glycine subgen. Soja</taxon>
    </lineage>
</organism>
<dbReference type="EMBL" id="CM000836">
    <property type="protein sequence ID" value="KRH67073.1"/>
    <property type="molecule type" value="Genomic_DNA"/>
</dbReference>
<reference evidence="1" key="3">
    <citation type="submission" date="2018-07" db="EMBL/GenBank/DDBJ databases">
        <title>WGS assembly of Glycine max.</title>
        <authorList>
            <person name="Schmutz J."/>
            <person name="Cannon S."/>
            <person name="Schlueter J."/>
            <person name="Ma J."/>
            <person name="Mitros T."/>
            <person name="Nelson W."/>
            <person name="Hyten D."/>
            <person name="Song Q."/>
            <person name="Thelen J."/>
            <person name="Cheng J."/>
            <person name="Xu D."/>
            <person name="Hellsten U."/>
            <person name="May G."/>
            <person name="Yu Y."/>
            <person name="Sakurai T."/>
            <person name="Umezawa T."/>
            <person name="Bhattacharyya M."/>
            <person name="Sandhu D."/>
            <person name="Valliyodan B."/>
            <person name="Lindquist E."/>
            <person name="Peto M."/>
            <person name="Grant D."/>
            <person name="Shu S."/>
            <person name="Goodstein D."/>
            <person name="Barry K."/>
            <person name="Futrell-Griggs M."/>
            <person name="Abernathy B."/>
            <person name="Du J."/>
            <person name="Tian Z."/>
            <person name="Zhu L."/>
            <person name="Gill N."/>
            <person name="Joshi T."/>
            <person name="Libault M."/>
            <person name="Sethuraman A."/>
            <person name="Zhang X."/>
            <person name="Shinozaki K."/>
            <person name="Nguyen H."/>
            <person name="Wing R."/>
            <person name="Cregan P."/>
            <person name="Specht J."/>
            <person name="Grimwood J."/>
            <person name="Rokhsar D."/>
            <person name="Stacey G."/>
            <person name="Shoemaker R."/>
            <person name="Jackson S."/>
        </authorList>
    </citation>
    <scope>NUCLEOTIDE SEQUENCE</scope>
    <source>
        <tissue evidence="1">Callus</tissue>
    </source>
</reference>
<reference evidence="2" key="2">
    <citation type="submission" date="2018-02" db="UniProtKB">
        <authorList>
            <consortium name="EnsemblPlants"/>
        </authorList>
    </citation>
    <scope>IDENTIFICATION</scope>
    <source>
        <strain evidence="2">Williams 82</strain>
    </source>
</reference>
<dbReference type="AlphaFoldDB" id="A0A0R0KJL2"/>
<dbReference type="Proteomes" id="UP000008827">
    <property type="component" value="Chromosome 3"/>
</dbReference>
<accession>A0A0R0KJL2</accession>
<dbReference type="Gramene" id="KRH67073">
    <property type="protein sequence ID" value="KRH67073"/>
    <property type="gene ID" value="GLYMA_03G145100"/>
</dbReference>
<dbReference type="InParanoid" id="A0A0R0KJL2"/>
<name>A0A0R0KJL2_SOYBN</name>